<dbReference type="FunFam" id="2.60.40.10:FF:000107">
    <property type="entry name" value="Myosin, light chain kinase a"/>
    <property type="match status" value="1"/>
</dbReference>
<feature type="region of interest" description="Disordered" evidence="5">
    <location>
        <begin position="127"/>
        <end position="192"/>
    </location>
</feature>
<gene>
    <name evidence="7" type="ORF">LSH36_125g01043</name>
</gene>
<dbReference type="InterPro" id="IPR003599">
    <property type="entry name" value="Ig_sub"/>
</dbReference>
<dbReference type="Proteomes" id="UP001208570">
    <property type="component" value="Unassembled WGS sequence"/>
</dbReference>
<feature type="compositionally biased region" description="Polar residues" evidence="5">
    <location>
        <begin position="80"/>
        <end position="89"/>
    </location>
</feature>
<proteinExistence type="predicted"/>
<keyword evidence="3" id="KW-0677">Repeat</keyword>
<dbReference type="PANTHER" id="PTHR13817:SF164">
    <property type="entry name" value="ZORMIN, ISOFORM J"/>
    <property type="match status" value="1"/>
</dbReference>
<evidence type="ECO:0000256" key="3">
    <source>
        <dbReference type="ARBA" id="ARBA00022737"/>
    </source>
</evidence>
<dbReference type="GO" id="GO:0060298">
    <property type="term" value="P:positive regulation of sarcomere organization"/>
    <property type="evidence" value="ECO:0007669"/>
    <property type="project" value="UniProtKB-ARBA"/>
</dbReference>
<dbReference type="InterPro" id="IPR003598">
    <property type="entry name" value="Ig_sub2"/>
</dbReference>
<comment type="subcellular location">
    <subcellularLocation>
        <location evidence="1">Cytoplasm</location>
    </subcellularLocation>
</comment>
<dbReference type="GO" id="GO:0005737">
    <property type="term" value="C:cytoplasm"/>
    <property type="evidence" value="ECO:0007669"/>
    <property type="project" value="UniProtKB-SubCell"/>
</dbReference>
<dbReference type="InterPro" id="IPR013098">
    <property type="entry name" value="Ig_I-set"/>
</dbReference>
<keyword evidence="8" id="KW-1185">Reference proteome</keyword>
<dbReference type="SMART" id="SM00408">
    <property type="entry name" value="IGc2"/>
    <property type="match status" value="4"/>
</dbReference>
<dbReference type="SMART" id="SM00409">
    <property type="entry name" value="IG"/>
    <property type="match status" value="3"/>
</dbReference>
<name>A0AAD9JZ58_9ANNE</name>
<feature type="compositionally biased region" description="Polar residues" evidence="5">
    <location>
        <begin position="154"/>
        <end position="185"/>
    </location>
</feature>
<accession>A0AAD9JZ58</accession>
<sequence length="747" mass="82432">MNPERCDIGRLEKRGSTSLRRAASDVYGSSQYKTTASIQLQKTPAEAEDTVKGNSAALKAFHTERLKSALDFFRKKEEFNQSSKGTSPSRGRPLSLHASFSYDHHGNNLNASSSYQNGTTLAKFGNIVQRSSEPPESCKNRQPVDSIDDKTPTEKNTSSSQFRRMNASHSTTACKAGTNMNSVKTGVNPEANMKGRTNCVKVQVENDDSGFIGGLPTLEKLKRDIETYDKELHECDDYDKRRAFRAKIRDLRKQIKEEKYYKQEATSSASSDDILLATNLPHAYITGAVQSSKAATSSRAHPIIIEEPVSTDKANNIPETSTHRKLAVTNRGRHPAETNKYKKVDNDKDVTPQVIHKLEDQAVLDGQSCSFKCNISAPEGATIVWYHDSKLLESSDEIRQQFANGNAKLNIAEVFPDDEGENDCEMPEISVPLENQTCSEGDTITLTCSVCGKPKPLITWSRDGYPLFGAKRYIYKYDGQEAVLVINDAITGDGGSYTCEARSLAGSASSECIIDVKASPVKKPEFLVVLPSTHSVNQGRNLTLTCHVMGKPRPDVTWYHEARELTQCEQYAMNYEGDCVKLTLRNTTAGMAGSYSCLASNSSGDIRCITTVNVTGRTIEPGKPVFINPLSDVLVPDGTPSFTLKCSIEGRPRPVVLWQKGRDFLRTGSRYREKFDGREASLEIKQVNKSDTDSYTCVCRNEFGKVKSTCALTVQDSDKVLTRASERTSERRTPSQAEVSAAVAAWI</sequence>
<keyword evidence="2" id="KW-0963">Cytoplasm</keyword>
<evidence type="ECO:0000256" key="5">
    <source>
        <dbReference type="SAM" id="MobiDB-lite"/>
    </source>
</evidence>
<dbReference type="GO" id="GO:0045989">
    <property type="term" value="P:positive regulation of striated muscle contraction"/>
    <property type="evidence" value="ECO:0007669"/>
    <property type="project" value="UniProtKB-ARBA"/>
</dbReference>
<dbReference type="InterPro" id="IPR036179">
    <property type="entry name" value="Ig-like_dom_sf"/>
</dbReference>
<protein>
    <recommendedName>
        <fullName evidence="6">Ig-like domain-containing protein</fullName>
    </recommendedName>
</protein>
<dbReference type="Pfam" id="PF07679">
    <property type="entry name" value="I-set"/>
    <property type="match status" value="4"/>
</dbReference>
<evidence type="ECO:0000256" key="4">
    <source>
        <dbReference type="ARBA" id="ARBA00023319"/>
    </source>
</evidence>
<feature type="domain" description="Ig-like" evidence="6">
    <location>
        <begin position="427"/>
        <end position="515"/>
    </location>
</feature>
<feature type="region of interest" description="Disordered" evidence="5">
    <location>
        <begin position="78"/>
        <end position="99"/>
    </location>
</feature>
<dbReference type="AlphaFoldDB" id="A0AAD9JZ58"/>
<dbReference type="InterPro" id="IPR007110">
    <property type="entry name" value="Ig-like_dom"/>
</dbReference>
<dbReference type="SUPFAM" id="SSF48726">
    <property type="entry name" value="Immunoglobulin"/>
    <property type="match status" value="4"/>
</dbReference>
<dbReference type="Gene3D" id="2.60.40.10">
    <property type="entry name" value="Immunoglobulins"/>
    <property type="match status" value="4"/>
</dbReference>
<dbReference type="PROSITE" id="PS50835">
    <property type="entry name" value="IG_LIKE"/>
    <property type="match status" value="4"/>
</dbReference>
<feature type="domain" description="Ig-like" evidence="6">
    <location>
        <begin position="524"/>
        <end position="613"/>
    </location>
</feature>
<dbReference type="InterPro" id="IPR050964">
    <property type="entry name" value="Striated_Muscle_Regulatory"/>
</dbReference>
<keyword evidence="4" id="KW-0393">Immunoglobulin domain</keyword>
<dbReference type="FunFam" id="2.60.40.10:FF:000425">
    <property type="entry name" value="Myosin light chain kinase"/>
    <property type="match status" value="2"/>
</dbReference>
<dbReference type="EMBL" id="JAODUP010000125">
    <property type="protein sequence ID" value="KAK2160890.1"/>
    <property type="molecule type" value="Genomic_DNA"/>
</dbReference>
<evidence type="ECO:0000256" key="2">
    <source>
        <dbReference type="ARBA" id="ARBA00022490"/>
    </source>
</evidence>
<evidence type="ECO:0000313" key="8">
    <source>
        <dbReference type="Proteomes" id="UP001208570"/>
    </source>
</evidence>
<comment type="caution">
    <text evidence="7">The sequence shown here is derived from an EMBL/GenBank/DDBJ whole genome shotgun (WGS) entry which is preliminary data.</text>
</comment>
<evidence type="ECO:0000259" key="6">
    <source>
        <dbReference type="PROSITE" id="PS50835"/>
    </source>
</evidence>
<reference evidence="7" key="1">
    <citation type="journal article" date="2023" name="Mol. Biol. Evol.">
        <title>Third-Generation Sequencing Reveals the Adaptive Role of the Epigenome in Three Deep-Sea Polychaetes.</title>
        <authorList>
            <person name="Perez M."/>
            <person name="Aroh O."/>
            <person name="Sun Y."/>
            <person name="Lan Y."/>
            <person name="Juniper S.K."/>
            <person name="Young C.R."/>
            <person name="Angers B."/>
            <person name="Qian P.Y."/>
        </authorList>
    </citation>
    <scope>NUCLEOTIDE SEQUENCE</scope>
    <source>
        <strain evidence="7">P08H-3</strain>
    </source>
</reference>
<feature type="region of interest" description="Disordered" evidence="5">
    <location>
        <begin position="1"/>
        <end position="26"/>
    </location>
</feature>
<feature type="domain" description="Ig-like" evidence="6">
    <location>
        <begin position="352"/>
        <end position="426"/>
    </location>
</feature>
<evidence type="ECO:0000256" key="1">
    <source>
        <dbReference type="ARBA" id="ARBA00004496"/>
    </source>
</evidence>
<dbReference type="PANTHER" id="PTHR13817">
    <property type="entry name" value="TITIN"/>
    <property type="match status" value="1"/>
</dbReference>
<evidence type="ECO:0000313" key="7">
    <source>
        <dbReference type="EMBL" id="KAK2160890.1"/>
    </source>
</evidence>
<dbReference type="InterPro" id="IPR013783">
    <property type="entry name" value="Ig-like_fold"/>
</dbReference>
<organism evidence="7 8">
    <name type="scientific">Paralvinella palmiformis</name>
    <dbReference type="NCBI Taxonomy" id="53620"/>
    <lineage>
        <taxon>Eukaryota</taxon>
        <taxon>Metazoa</taxon>
        <taxon>Spiralia</taxon>
        <taxon>Lophotrochozoa</taxon>
        <taxon>Annelida</taxon>
        <taxon>Polychaeta</taxon>
        <taxon>Sedentaria</taxon>
        <taxon>Canalipalpata</taxon>
        <taxon>Terebellida</taxon>
        <taxon>Terebelliformia</taxon>
        <taxon>Alvinellidae</taxon>
        <taxon>Paralvinella</taxon>
    </lineage>
</organism>
<feature type="compositionally biased region" description="Basic and acidic residues" evidence="5">
    <location>
        <begin position="1"/>
        <end position="15"/>
    </location>
</feature>
<feature type="domain" description="Ig-like" evidence="6">
    <location>
        <begin position="624"/>
        <end position="713"/>
    </location>
</feature>